<gene>
    <name evidence="2" type="ORF">ADH66_16740</name>
</gene>
<organism evidence="2 3">
    <name type="scientific">Acutalibacter muris</name>
    <dbReference type="NCBI Taxonomy" id="1796620"/>
    <lineage>
        <taxon>Bacteria</taxon>
        <taxon>Bacillati</taxon>
        <taxon>Bacillota</taxon>
        <taxon>Clostridia</taxon>
        <taxon>Eubacteriales</taxon>
        <taxon>Acutalibacteraceae</taxon>
        <taxon>Acutalibacter</taxon>
    </lineage>
</organism>
<keyword evidence="3" id="KW-1185">Reference proteome</keyword>
<dbReference type="Proteomes" id="UP000196710">
    <property type="component" value="Chromosome"/>
</dbReference>
<reference evidence="3" key="1">
    <citation type="submission" date="2017-05" db="EMBL/GenBank/DDBJ databases">
        <title>Improved OligoMM genomes.</title>
        <authorList>
            <person name="Garzetti D."/>
        </authorList>
    </citation>
    <scope>NUCLEOTIDE SEQUENCE [LARGE SCALE GENOMIC DNA]</scope>
    <source>
        <strain evidence="3">KB18</strain>
    </source>
</reference>
<protein>
    <submittedName>
        <fullName evidence="2">Uncharacterized protein</fullName>
    </submittedName>
</protein>
<evidence type="ECO:0000256" key="1">
    <source>
        <dbReference type="SAM" id="Coils"/>
    </source>
</evidence>
<accession>A0ABN5A9X7</accession>
<evidence type="ECO:0000313" key="3">
    <source>
        <dbReference type="Proteomes" id="UP000196710"/>
    </source>
</evidence>
<sequence>MHMTELTTPYEKRKVIEYGSGRNFNTPVRHWHEVQQVAGPLYKSREVENRYKEQECDLYLFYDGIPAGLRFMRQKRIEVRDTPEYLLGLVQTGGVGSLSGYLDNLKQDMDNSRWIGLADIEFVRQFDEAQAQRLAAYRQGRLVQREQAWQAEENKRLETEAAAAEKLRQEKQSQRDAFLGWADDMSELRFGQVKKVMERKGRFNGTVMTRRDFVIKQLLEGRVPVCINLGRSNEHRLYDPVKRDWYIVTKTEHDFAKYLTDSGKIESLK</sequence>
<feature type="coiled-coil region" evidence="1">
    <location>
        <begin position="150"/>
        <end position="177"/>
    </location>
</feature>
<evidence type="ECO:0000313" key="2">
    <source>
        <dbReference type="EMBL" id="ASB42163.1"/>
    </source>
</evidence>
<name>A0ABN5A9X7_9FIRM</name>
<dbReference type="EMBL" id="CP021422">
    <property type="protein sequence ID" value="ASB42163.1"/>
    <property type="molecule type" value="Genomic_DNA"/>
</dbReference>
<proteinExistence type="predicted"/>
<keyword evidence="1" id="KW-0175">Coiled coil</keyword>